<dbReference type="EMBL" id="CABFPH010000050">
    <property type="protein sequence ID" value="VUD72798.1"/>
    <property type="molecule type" value="Genomic_DNA"/>
</dbReference>
<dbReference type="AlphaFoldDB" id="A0A509EF71"/>
<protein>
    <submittedName>
        <fullName evidence="1">Uncharacterized protein</fullName>
    </submittedName>
</protein>
<evidence type="ECO:0000313" key="1">
    <source>
        <dbReference type="EMBL" id="VUD72798.1"/>
    </source>
</evidence>
<evidence type="ECO:0000313" key="2">
    <source>
        <dbReference type="Proteomes" id="UP000410984"/>
    </source>
</evidence>
<sequence>MVHEMARDAFEKPLKAFVDPRRPDLGTRLIATVSDGLAAIYGCGLLEVRDGSRSALWDEAADALCRASLEPDAATLKAARGALDRLLKAVAPISNRRRRALVSDELAIWYLMGGVVDASEPRGRR</sequence>
<proteinExistence type="predicted"/>
<dbReference type="RefSeq" id="WP_142584085.1">
    <property type="nucleotide sequence ID" value="NZ_CABFPH010000050.1"/>
</dbReference>
<organism evidence="1 2">
    <name type="scientific">Methylobacterium symbioticum</name>
    <dbReference type="NCBI Taxonomy" id="2584084"/>
    <lineage>
        <taxon>Bacteria</taxon>
        <taxon>Pseudomonadati</taxon>
        <taxon>Pseudomonadota</taxon>
        <taxon>Alphaproteobacteria</taxon>
        <taxon>Hyphomicrobiales</taxon>
        <taxon>Methylobacteriaceae</taxon>
        <taxon>Methylobacterium</taxon>
    </lineage>
</organism>
<keyword evidence="2" id="KW-1185">Reference proteome</keyword>
<accession>A0A509EF71</accession>
<dbReference type="OrthoDB" id="7997746at2"/>
<name>A0A509EF71_9HYPH</name>
<gene>
    <name evidence="1" type="ORF">MET9862_03402</name>
</gene>
<dbReference type="Proteomes" id="UP000410984">
    <property type="component" value="Unassembled WGS sequence"/>
</dbReference>
<reference evidence="1 2" key="1">
    <citation type="submission" date="2019-06" db="EMBL/GenBank/DDBJ databases">
        <authorList>
            <person name="Rodrigo-Torres L."/>
            <person name="Arahal R. D."/>
            <person name="Lucena T."/>
        </authorList>
    </citation>
    <scope>NUCLEOTIDE SEQUENCE [LARGE SCALE GENOMIC DNA]</scope>
    <source>
        <strain evidence="1 2">SB0023/3</strain>
    </source>
</reference>